<accession>A0ABW0M7I4</accession>
<evidence type="ECO:0000313" key="1">
    <source>
        <dbReference type="EMBL" id="MFC5472897.1"/>
    </source>
</evidence>
<reference evidence="2" key="1">
    <citation type="journal article" date="2019" name="Int. J. Syst. Evol. Microbiol.">
        <title>The Global Catalogue of Microorganisms (GCM) 10K type strain sequencing project: providing services to taxonomists for standard genome sequencing and annotation.</title>
        <authorList>
            <consortium name="The Broad Institute Genomics Platform"/>
            <consortium name="The Broad Institute Genome Sequencing Center for Infectious Disease"/>
            <person name="Wu L."/>
            <person name="Ma J."/>
        </authorList>
    </citation>
    <scope>NUCLEOTIDE SEQUENCE [LARGE SCALE GENOMIC DNA]</scope>
    <source>
        <strain evidence="2">JCM 17066</strain>
    </source>
</reference>
<proteinExistence type="predicted"/>
<dbReference type="EMBL" id="JBHSMT010000008">
    <property type="protein sequence ID" value="MFC5472897.1"/>
    <property type="molecule type" value="Genomic_DNA"/>
</dbReference>
<dbReference type="Proteomes" id="UP001596045">
    <property type="component" value="Unassembled WGS sequence"/>
</dbReference>
<comment type="caution">
    <text evidence="1">The sequence shown here is derived from an EMBL/GenBank/DDBJ whole genome shotgun (WGS) entry which is preliminary data.</text>
</comment>
<dbReference type="RefSeq" id="WP_378994810.1">
    <property type="nucleotide sequence ID" value="NZ_JBHSMT010000008.1"/>
</dbReference>
<keyword evidence="2" id="KW-1185">Reference proteome</keyword>
<gene>
    <name evidence="1" type="ORF">ACFPM8_02900</name>
</gene>
<evidence type="ECO:0000313" key="2">
    <source>
        <dbReference type="Proteomes" id="UP001596045"/>
    </source>
</evidence>
<sequence length="125" mass="13526">MTLTTLVFGASASAREAAIWSAIESDSGNDSGRHSSTALILEGLADGKLGADQAYPNLEIKRIAPGCFCCIGNLTLRVTLNRLLRNSPARLYISIADDTHRQQIRQFLSQPPYDDFLAMTADIAV</sequence>
<organism evidence="1 2">
    <name type="scientific">Paraherbaspirillum soli</name>
    <dbReference type="NCBI Taxonomy" id="631222"/>
    <lineage>
        <taxon>Bacteria</taxon>
        <taxon>Pseudomonadati</taxon>
        <taxon>Pseudomonadota</taxon>
        <taxon>Betaproteobacteria</taxon>
        <taxon>Burkholderiales</taxon>
        <taxon>Oxalobacteraceae</taxon>
        <taxon>Paraherbaspirillum</taxon>
    </lineage>
</organism>
<protein>
    <submittedName>
        <fullName evidence="1">GTPase</fullName>
    </submittedName>
</protein>
<name>A0ABW0M7I4_9BURK</name>